<evidence type="ECO:0000256" key="1">
    <source>
        <dbReference type="SAM" id="SignalP"/>
    </source>
</evidence>
<evidence type="ECO:0000313" key="2">
    <source>
        <dbReference type="EMBL" id="DAD19244.1"/>
    </source>
</evidence>
<keyword evidence="1" id="KW-0732">Signal</keyword>
<dbReference type="AlphaFoldDB" id="A0A822XCT6"/>
<comment type="caution">
    <text evidence="2">The sequence shown here is derived from an EMBL/GenBank/DDBJ whole genome shotgun (WGS) entry which is preliminary data.</text>
</comment>
<dbReference type="EMBL" id="DUZY01000001">
    <property type="protein sequence ID" value="DAD19244.1"/>
    <property type="molecule type" value="Genomic_DNA"/>
</dbReference>
<feature type="signal peptide" evidence="1">
    <location>
        <begin position="1"/>
        <end position="21"/>
    </location>
</feature>
<gene>
    <name evidence="2" type="ORF">HUJ06_020707</name>
</gene>
<evidence type="ECO:0000313" key="3">
    <source>
        <dbReference type="Proteomes" id="UP000607653"/>
    </source>
</evidence>
<protein>
    <submittedName>
        <fullName evidence="2">Uncharacterized protein</fullName>
    </submittedName>
</protein>
<name>A0A822XCT6_NELNU</name>
<proteinExistence type="predicted"/>
<feature type="chain" id="PRO_5032714681" evidence="1">
    <location>
        <begin position="22"/>
        <end position="52"/>
    </location>
</feature>
<sequence length="52" mass="6006">MIWNCKVNKIYYLVLLINVLAQSHNRVLSMLCGHSSLYDTEKIQNGLLENVI</sequence>
<keyword evidence="3" id="KW-1185">Reference proteome</keyword>
<accession>A0A822XCT6</accession>
<reference evidence="2 3" key="1">
    <citation type="journal article" date="2020" name="Mol. Biol. Evol.">
        <title>Distinct Expression and Methylation Patterns for Genes with Different Fates following a Single Whole-Genome Duplication in Flowering Plants.</title>
        <authorList>
            <person name="Shi T."/>
            <person name="Rahmani R.S."/>
            <person name="Gugger P.F."/>
            <person name="Wang M."/>
            <person name="Li H."/>
            <person name="Zhang Y."/>
            <person name="Li Z."/>
            <person name="Wang Q."/>
            <person name="Van de Peer Y."/>
            <person name="Marchal K."/>
            <person name="Chen J."/>
        </authorList>
    </citation>
    <scope>NUCLEOTIDE SEQUENCE [LARGE SCALE GENOMIC DNA]</scope>
    <source>
        <tissue evidence="2">Leaf</tissue>
    </source>
</reference>
<organism evidence="2 3">
    <name type="scientific">Nelumbo nucifera</name>
    <name type="common">Sacred lotus</name>
    <dbReference type="NCBI Taxonomy" id="4432"/>
    <lineage>
        <taxon>Eukaryota</taxon>
        <taxon>Viridiplantae</taxon>
        <taxon>Streptophyta</taxon>
        <taxon>Embryophyta</taxon>
        <taxon>Tracheophyta</taxon>
        <taxon>Spermatophyta</taxon>
        <taxon>Magnoliopsida</taxon>
        <taxon>Proteales</taxon>
        <taxon>Nelumbonaceae</taxon>
        <taxon>Nelumbo</taxon>
    </lineage>
</organism>
<dbReference type="Proteomes" id="UP000607653">
    <property type="component" value="Unassembled WGS sequence"/>
</dbReference>